<protein>
    <submittedName>
        <fullName evidence="1">Uncharacterized protein</fullName>
    </submittedName>
</protein>
<name>A0ABR0AIB5_9CRUS</name>
<reference evidence="1 2" key="1">
    <citation type="journal article" date="2023" name="Nucleic Acids Res.">
        <title>The hologenome of Daphnia magna reveals possible DNA methylation and microbiome-mediated evolution of the host genome.</title>
        <authorList>
            <person name="Chaturvedi A."/>
            <person name="Li X."/>
            <person name="Dhandapani V."/>
            <person name="Marshall H."/>
            <person name="Kissane S."/>
            <person name="Cuenca-Cambronero M."/>
            <person name="Asole G."/>
            <person name="Calvet F."/>
            <person name="Ruiz-Romero M."/>
            <person name="Marangio P."/>
            <person name="Guigo R."/>
            <person name="Rago D."/>
            <person name="Mirbahai L."/>
            <person name="Eastwood N."/>
            <person name="Colbourne J.K."/>
            <person name="Zhou J."/>
            <person name="Mallon E."/>
            <person name="Orsini L."/>
        </authorList>
    </citation>
    <scope>NUCLEOTIDE SEQUENCE [LARGE SCALE GENOMIC DNA]</scope>
    <source>
        <strain evidence="1">LRV0_1</strain>
    </source>
</reference>
<evidence type="ECO:0000313" key="2">
    <source>
        <dbReference type="Proteomes" id="UP001234178"/>
    </source>
</evidence>
<evidence type="ECO:0000313" key="1">
    <source>
        <dbReference type="EMBL" id="KAK4024818.1"/>
    </source>
</evidence>
<keyword evidence="2" id="KW-1185">Reference proteome</keyword>
<comment type="caution">
    <text evidence="1">The sequence shown here is derived from an EMBL/GenBank/DDBJ whole genome shotgun (WGS) entry which is preliminary data.</text>
</comment>
<gene>
    <name evidence="1" type="ORF">OUZ56_010312</name>
</gene>
<organism evidence="1 2">
    <name type="scientific">Daphnia magna</name>
    <dbReference type="NCBI Taxonomy" id="35525"/>
    <lineage>
        <taxon>Eukaryota</taxon>
        <taxon>Metazoa</taxon>
        <taxon>Ecdysozoa</taxon>
        <taxon>Arthropoda</taxon>
        <taxon>Crustacea</taxon>
        <taxon>Branchiopoda</taxon>
        <taxon>Diplostraca</taxon>
        <taxon>Cladocera</taxon>
        <taxon>Anomopoda</taxon>
        <taxon>Daphniidae</taxon>
        <taxon>Daphnia</taxon>
    </lineage>
</organism>
<sequence>MRFKTASGVVAADGRMPNATYTTCCMVASRVMRKAAICSVMGYEANWLGSVKSFHRFRHDRRREIETSPCSFSMPYGSSHLCGGIWPPPAPPRVLAADRRHISSCGSTWPNYVKKPNNISSSRLPAKAVLASLGQHESDSSEKT</sequence>
<proteinExistence type="predicted"/>
<dbReference type="EMBL" id="JAOYFB010000037">
    <property type="protein sequence ID" value="KAK4024818.1"/>
    <property type="molecule type" value="Genomic_DNA"/>
</dbReference>
<dbReference type="Proteomes" id="UP001234178">
    <property type="component" value="Unassembled WGS sequence"/>
</dbReference>
<accession>A0ABR0AIB5</accession>